<sequence length="187" mass="19619">MTALPPAVPARKPAPPHAAPPRPVPSLPPGFLQEGAAVRAEEAGPGAGTVGAAPGAWLPANDGTGPYAGGPLAALPSWRPEPRDPWAIAWTAVASVATTSMVGIGALFGYISPIWCGSCDKAEQHRFDHYYWGYWVALLIPLILLIGGSSLPPHKRYATVRIVFLASAMALSVLIPVLYYELLGTVH</sequence>
<organism evidence="3 4">
    <name type="scientific">Streptomyces ramulosus</name>
    <dbReference type="NCBI Taxonomy" id="47762"/>
    <lineage>
        <taxon>Bacteria</taxon>
        <taxon>Bacillati</taxon>
        <taxon>Actinomycetota</taxon>
        <taxon>Actinomycetes</taxon>
        <taxon>Kitasatosporales</taxon>
        <taxon>Streptomycetaceae</taxon>
        <taxon>Streptomyces</taxon>
    </lineage>
</organism>
<keyword evidence="2" id="KW-1133">Transmembrane helix</keyword>
<gene>
    <name evidence="3" type="ORF">ACFP3M_24650</name>
</gene>
<dbReference type="Proteomes" id="UP001596241">
    <property type="component" value="Unassembled WGS sequence"/>
</dbReference>
<dbReference type="RefSeq" id="WP_345089523.1">
    <property type="nucleotide sequence ID" value="NZ_BAAAWG010000015.1"/>
</dbReference>
<keyword evidence="4" id="KW-1185">Reference proteome</keyword>
<feature type="transmembrane region" description="Helical" evidence="2">
    <location>
        <begin position="158"/>
        <end position="180"/>
    </location>
</feature>
<comment type="caution">
    <text evidence="3">The sequence shown here is derived from an EMBL/GenBank/DDBJ whole genome shotgun (WGS) entry which is preliminary data.</text>
</comment>
<feature type="transmembrane region" description="Helical" evidence="2">
    <location>
        <begin position="131"/>
        <end position="151"/>
    </location>
</feature>
<evidence type="ECO:0008006" key="5">
    <source>
        <dbReference type="Google" id="ProtNLM"/>
    </source>
</evidence>
<evidence type="ECO:0000313" key="4">
    <source>
        <dbReference type="Proteomes" id="UP001596241"/>
    </source>
</evidence>
<evidence type="ECO:0000256" key="2">
    <source>
        <dbReference type="SAM" id="Phobius"/>
    </source>
</evidence>
<accession>A0ABW1FNF1</accession>
<reference evidence="4" key="1">
    <citation type="journal article" date="2019" name="Int. J. Syst. Evol. Microbiol.">
        <title>The Global Catalogue of Microorganisms (GCM) 10K type strain sequencing project: providing services to taxonomists for standard genome sequencing and annotation.</title>
        <authorList>
            <consortium name="The Broad Institute Genomics Platform"/>
            <consortium name="The Broad Institute Genome Sequencing Center for Infectious Disease"/>
            <person name="Wu L."/>
            <person name="Ma J."/>
        </authorList>
    </citation>
    <scope>NUCLEOTIDE SEQUENCE [LARGE SCALE GENOMIC DNA]</scope>
    <source>
        <strain evidence="4">CGMCC 1.15809</strain>
    </source>
</reference>
<evidence type="ECO:0000313" key="3">
    <source>
        <dbReference type="EMBL" id="MFC5895987.1"/>
    </source>
</evidence>
<feature type="region of interest" description="Disordered" evidence="1">
    <location>
        <begin position="1"/>
        <end position="55"/>
    </location>
</feature>
<keyword evidence="2" id="KW-0472">Membrane</keyword>
<evidence type="ECO:0000256" key="1">
    <source>
        <dbReference type="SAM" id="MobiDB-lite"/>
    </source>
</evidence>
<proteinExistence type="predicted"/>
<feature type="transmembrane region" description="Helical" evidence="2">
    <location>
        <begin position="87"/>
        <end position="111"/>
    </location>
</feature>
<dbReference type="EMBL" id="JBHSPW010000012">
    <property type="protein sequence ID" value="MFC5895987.1"/>
    <property type="molecule type" value="Genomic_DNA"/>
</dbReference>
<protein>
    <recommendedName>
        <fullName evidence="5">Integral membrane protein</fullName>
    </recommendedName>
</protein>
<name>A0ABW1FNF1_9ACTN</name>
<feature type="compositionally biased region" description="Pro residues" evidence="1">
    <location>
        <begin position="1"/>
        <end position="28"/>
    </location>
</feature>
<keyword evidence="2" id="KW-0812">Transmembrane</keyword>